<protein>
    <submittedName>
        <fullName evidence="1">Uncharacterized protein</fullName>
    </submittedName>
</protein>
<gene>
    <name evidence="1" type="ORF">Arub01_36790</name>
</gene>
<keyword evidence="2" id="KW-1185">Reference proteome</keyword>
<reference evidence="1" key="1">
    <citation type="submission" date="2023-02" db="EMBL/GenBank/DDBJ databases">
        <title>Actinomadura rubrobrunea NBRC 14622.</title>
        <authorList>
            <person name="Ichikawa N."/>
            <person name="Sato H."/>
            <person name="Tonouchi N."/>
        </authorList>
    </citation>
    <scope>NUCLEOTIDE SEQUENCE</scope>
    <source>
        <strain evidence="1">NBRC 14622</strain>
    </source>
</reference>
<sequence length="87" mass="9843">MEPTEAVRMILSEAAPYPELLRTARTSHDDLSVGRTVHYSVLSGMLREAARKNLFPALRARYGAESFEDMVVTLAREIDRQAPVVRR</sequence>
<organism evidence="1 2">
    <name type="scientific">Actinomadura rubrobrunea</name>
    <dbReference type="NCBI Taxonomy" id="115335"/>
    <lineage>
        <taxon>Bacteria</taxon>
        <taxon>Bacillati</taxon>
        <taxon>Actinomycetota</taxon>
        <taxon>Actinomycetes</taxon>
        <taxon>Streptosporangiales</taxon>
        <taxon>Thermomonosporaceae</taxon>
        <taxon>Actinomadura</taxon>
    </lineage>
</organism>
<accession>A0A9W6UY79</accession>
<dbReference type="AlphaFoldDB" id="A0A9W6UY79"/>
<dbReference type="EMBL" id="BSRZ01000009">
    <property type="protein sequence ID" value="GLW65435.1"/>
    <property type="molecule type" value="Genomic_DNA"/>
</dbReference>
<evidence type="ECO:0000313" key="2">
    <source>
        <dbReference type="Proteomes" id="UP001165124"/>
    </source>
</evidence>
<comment type="caution">
    <text evidence="1">The sequence shown here is derived from an EMBL/GenBank/DDBJ whole genome shotgun (WGS) entry which is preliminary data.</text>
</comment>
<dbReference type="Proteomes" id="UP001165124">
    <property type="component" value="Unassembled WGS sequence"/>
</dbReference>
<proteinExistence type="predicted"/>
<evidence type="ECO:0000313" key="1">
    <source>
        <dbReference type="EMBL" id="GLW65435.1"/>
    </source>
</evidence>
<name>A0A9W6UY79_9ACTN</name>
<dbReference type="RefSeq" id="WP_067917783.1">
    <property type="nucleotide sequence ID" value="NZ_BSRZ01000009.1"/>
</dbReference>